<dbReference type="PROSITE" id="PS50404">
    <property type="entry name" value="GST_NTER"/>
    <property type="match status" value="1"/>
</dbReference>
<dbReference type="GO" id="GO:0004364">
    <property type="term" value="F:glutathione transferase activity"/>
    <property type="evidence" value="ECO:0007669"/>
    <property type="project" value="UniProtKB-EC"/>
</dbReference>
<dbReference type="Pfam" id="PF14497">
    <property type="entry name" value="GST_C_3"/>
    <property type="match status" value="1"/>
</dbReference>
<dbReference type="EC" id="2.5.1.18" evidence="1"/>
<reference evidence="6" key="1">
    <citation type="journal article" date="2023" name="Mol. Biol. Evol.">
        <title>Third-Generation Sequencing Reveals the Adaptive Role of the Epigenome in Three Deep-Sea Polychaetes.</title>
        <authorList>
            <person name="Perez M."/>
            <person name="Aroh O."/>
            <person name="Sun Y."/>
            <person name="Lan Y."/>
            <person name="Juniper S.K."/>
            <person name="Young C.R."/>
            <person name="Angers B."/>
            <person name="Qian P.Y."/>
        </authorList>
    </citation>
    <scope>NUCLEOTIDE SEQUENCE</scope>
    <source>
        <strain evidence="6">P08H-3</strain>
    </source>
</reference>
<dbReference type="Gene3D" id="3.40.30.10">
    <property type="entry name" value="Glutaredoxin"/>
    <property type="match status" value="1"/>
</dbReference>
<dbReference type="InterPro" id="IPR050213">
    <property type="entry name" value="GST_superfamily"/>
</dbReference>
<dbReference type="PANTHER" id="PTHR11571:SF224">
    <property type="entry name" value="HEMATOPOIETIC PROSTAGLANDIN D SYNTHASE"/>
    <property type="match status" value="1"/>
</dbReference>
<comment type="caution">
    <text evidence="6">The sequence shown here is derived from an EMBL/GenBank/DDBJ whole genome shotgun (WGS) entry which is preliminary data.</text>
</comment>
<evidence type="ECO:0000259" key="4">
    <source>
        <dbReference type="PROSITE" id="PS50404"/>
    </source>
</evidence>
<gene>
    <name evidence="6" type="ORF">LSH36_365g04041</name>
</gene>
<accession>A0AAD9JEY6</accession>
<dbReference type="InterPro" id="IPR010987">
    <property type="entry name" value="Glutathione-S-Trfase_C-like"/>
</dbReference>
<protein>
    <recommendedName>
        <fullName evidence="1">glutathione transferase</fullName>
        <ecNumber evidence="1">2.5.1.18</ecNumber>
    </recommendedName>
</protein>
<dbReference type="SFLD" id="SFLDS00019">
    <property type="entry name" value="Glutathione_Transferase_(cytos"/>
    <property type="match status" value="1"/>
</dbReference>
<keyword evidence="2" id="KW-0808">Transferase</keyword>
<feature type="domain" description="GST N-terminal" evidence="4">
    <location>
        <begin position="2"/>
        <end position="79"/>
    </location>
</feature>
<dbReference type="PANTHER" id="PTHR11571">
    <property type="entry name" value="GLUTATHIONE S-TRANSFERASE"/>
    <property type="match status" value="1"/>
</dbReference>
<dbReference type="SUPFAM" id="SSF47616">
    <property type="entry name" value="GST C-terminal domain-like"/>
    <property type="match status" value="1"/>
</dbReference>
<dbReference type="SFLD" id="SFLDG00363">
    <property type="entry name" value="AMPS_(cytGST):_Alpha-__Mu-__Pi"/>
    <property type="match status" value="1"/>
</dbReference>
<dbReference type="InterPro" id="IPR004046">
    <property type="entry name" value="GST_C"/>
</dbReference>
<organism evidence="6 7">
    <name type="scientific">Paralvinella palmiformis</name>
    <dbReference type="NCBI Taxonomy" id="53620"/>
    <lineage>
        <taxon>Eukaryota</taxon>
        <taxon>Metazoa</taxon>
        <taxon>Spiralia</taxon>
        <taxon>Lophotrochozoa</taxon>
        <taxon>Annelida</taxon>
        <taxon>Polychaeta</taxon>
        <taxon>Sedentaria</taxon>
        <taxon>Canalipalpata</taxon>
        <taxon>Terebellida</taxon>
        <taxon>Terebelliformia</taxon>
        <taxon>Alvinellidae</taxon>
        <taxon>Paralvinella</taxon>
    </lineage>
</organism>
<dbReference type="InterPro" id="IPR036249">
    <property type="entry name" value="Thioredoxin-like_sf"/>
</dbReference>
<dbReference type="CDD" id="cd03192">
    <property type="entry name" value="GST_C_Sigma_like"/>
    <property type="match status" value="1"/>
</dbReference>
<dbReference type="EMBL" id="JAODUP010000365">
    <property type="protein sequence ID" value="KAK2151386.1"/>
    <property type="molecule type" value="Genomic_DNA"/>
</dbReference>
<evidence type="ECO:0000256" key="2">
    <source>
        <dbReference type="ARBA" id="ARBA00022679"/>
    </source>
</evidence>
<dbReference type="SUPFAM" id="SSF52833">
    <property type="entry name" value="Thioredoxin-like"/>
    <property type="match status" value="1"/>
</dbReference>
<dbReference type="Gene3D" id="1.20.1050.10">
    <property type="match status" value="1"/>
</dbReference>
<dbReference type="GO" id="GO:0006749">
    <property type="term" value="P:glutathione metabolic process"/>
    <property type="evidence" value="ECO:0007669"/>
    <property type="project" value="TreeGrafter"/>
</dbReference>
<proteinExistence type="predicted"/>
<evidence type="ECO:0000313" key="7">
    <source>
        <dbReference type="Proteomes" id="UP001208570"/>
    </source>
</evidence>
<feature type="domain" description="GST C-terminal" evidence="5">
    <location>
        <begin position="81"/>
        <end position="206"/>
    </location>
</feature>
<dbReference type="FunFam" id="3.40.30.10:FF:000189">
    <property type="entry name" value="Glutathione S-Transferase"/>
    <property type="match status" value="1"/>
</dbReference>
<keyword evidence="7" id="KW-1185">Reference proteome</keyword>
<dbReference type="Proteomes" id="UP001208570">
    <property type="component" value="Unassembled WGS sequence"/>
</dbReference>
<dbReference type="FunFam" id="1.20.1050.10:FF:000030">
    <property type="entry name" value="Glutathione S-transferase S1"/>
    <property type="match status" value="1"/>
</dbReference>
<evidence type="ECO:0000259" key="5">
    <source>
        <dbReference type="PROSITE" id="PS50405"/>
    </source>
</evidence>
<evidence type="ECO:0000256" key="1">
    <source>
        <dbReference type="ARBA" id="ARBA00012452"/>
    </source>
</evidence>
<dbReference type="AlphaFoldDB" id="A0AAD9JEY6"/>
<evidence type="ECO:0000313" key="6">
    <source>
        <dbReference type="EMBL" id="KAK2151386.1"/>
    </source>
</evidence>
<evidence type="ECO:0000256" key="3">
    <source>
        <dbReference type="ARBA" id="ARBA00047960"/>
    </source>
</evidence>
<comment type="catalytic activity">
    <reaction evidence="3">
        <text>RX + glutathione = an S-substituted glutathione + a halide anion + H(+)</text>
        <dbReference type="Rhea" id="RHEA:16437"/>
        <dbReference type="ChEBI" id="CHEBI:15378"/>
        <dbReference type="ChEBI" id="CHEBI:16042"/>
        <dbReference type="ChEBI" id="CHEBI:17792"/>
        <dbReference type="ChEBI" id="CHEBI:57925"/>
        <dbReference type="ChEBI" id="CHEBI:90779"/>
        <dbReference type="EC" id="2.5.1.18"/>
    </reaction>
</comment>
<dbReference type="Pfam" id="PF02798">
    <property type="entry name" value="GST_N"/>
    <property type="match status" value="1"/>
</dbReference>
<sequence length="206" mass="23861">MPHYKLVYFDIRGRAETIRMLFAVAGVPYDDYRIKSEDWLQLKPATPFGQVPILEVDGRRLAQSNAICRFLADKFGFMGRNPIEKAAIDGCCETITEIREHVMAAQTMKQPKEAKDKVTQGLMEVTLPQIYEKLEKCLKKNKDGDKYFYGDEITLADIHFFACCETVLRLNPKSFHDFPKLAALYDRVKNNNKIDKWLDERQDSEI</sequence>
<dbReference type="CDD" id="cd03039">
    <property type="entry name" value="GST_N_Sigma_like"/>
    <property type="match status" value="1"/>
</dbReference>
<dbReference type="PROSITE" id="PS50405">
    <property type="entry name" value="GST_CTER"/>
    <property type="match status" value="1"/>
</dbReference>
<dbReference type="InterPro" id="IPR040079">
    <property type="entry name" value="Glutathione_S-Trfase"/>
</dbReference>
<dbReference type="InterPro" id="IPR004045">
    <property type="entry name" value="Glutathione_S-Trfase_N"/>
</dbReference>
<name>A0AAD9JEY6_9ANNE</name>
<dbReference type="InterPro" id="IPR036282">
    <property type="entry name" value="Glutathione-S-Trfase_C_sf"/>
</dbReference>
<dbReference type="SFLD" id="SFLDG01205">
    <property type="entry name" value="AMPS.1"/>
    <property type="match status" value="1"/>
</dbReference>